<feature type="domain" description="ABC transporter" evidence="10">
    <location>
        <begin position="222"/>
        <end position="455"/>
    </location>
</feature>
<evidence type="ECO:0000313" key="13">
    <source>
        <dbReference type="Proteomes" id="UP000649604"/>
    </source>
</evidence>
<dbReference type="GO" id="GO:0005524">
    <property type="term" value="F:ATP binding"/>
    <property type="evidence" value="ECO:0007669"/>
    <property type="project" value="UniProtKB-KW"/>
</dbReference>
<dbReference type="GO" id="GO:0016887">
    <property type="term" value="F:ATP hydrolysis activity"/>
    <property type="evidence" value="ECO:0007669"/>
    <property type="project" value="InterPro"/>
</dbReference>
<proteinExistence type="predicted"/>
<dbReference type="AlphaFoldDB" id="A0A9D5Q5Q4"/>
<dbReference type="Gene3D" id="3.40.50.300">
    <property type="entry name" value="P-loop containing nucleotide triphosphate hydrolases"/>
    <property type="match status" value="1"/>
</dbReference>
<dbReference type="PROSITE" id="PS50929">
    <property type="entry name" value="ABC_TM1F"/>
    <property type="match status" value="1"/>
</dbReference>
<keyword evidence="3" id="KW-1003">Cell membrane</keyword>
<dbReference type="SUPFAM" id="SSF52540">
    <property type="entry name" value="P-loop containing nucleoside triphosphate hydrolases"/>
    <property type="match status" value="1"/>
</dbReference>
<organism evidence="12 13">
    <name type="scientific">candidate division KSB3 bacterium</name>
    <dbReference type="NCBI Taxonomy" id="2044937"/>
    <lineage>
        <taxon>Bacteria</taxon>
        <taxon>candidate division KSB3</taxon>
    </lineage>
</organism>
<dbReference type="InterPro" id="IPR036640">
    <property type="entry name" value="ABC1_TM_sf"/>
</dbReference>
<dbReference type="GO" id="GO:0015421">
    <property type="term" value="F:ABC-type oligopeptide transporter activity"/>
    <property type="evidence" value="ECO:0007669"/>
    <property type="project" value="TreeGrafter"/>
</dbReference>
<evidence type="ECO:0000259" key="11">
    <source>
        <dbReference type="PROSITE" id="PS50929"/>
    </source>
</evidence>
<dbReference type="GO" id="GO:0005886">
    <property type="term" value="C:plasma membrane"/>
    <property type="evidence" value="ECO:0007669"/>
    <property type="project" value="UniProtKB-SubCell"/>
</dbReference>
<dbReference type="EMBL" id="WJJP01000244">
    <property type="protein sequence ID" value="MBD3324492.1"/>
    <property type="molecule type" value="Genomic_DNA"/>
</dbReference>
<dbReference type="PANTHER" id="PTHR43394:SF1">
    <property type="entry name" value="ATP-BINDING CASSETTE SUB-FAMILY B MEMBER 10, MITOCHONDRIAL"/>
    <property type="match status" value="1"/>
</dbReference>
<evidence type="ECO:0000259" key="10">
    <source>
        <dbReference type="PROSITE" id="PS50893"/>
    </source>
</evidence>
<dbReference type="PANTHER" id="PTHR43394">
    <property type="entry name" value="ATP-DEPENDENT PERMEASE MDL1, MITOCHONDRIAL"/>
    <property type="match status" value="1"/>
</dbReference>
<sequence>TLVSRITNDVNLLQTAAATIIAEAIRHGFTTIALLAVVFYRHWKLALIALIILPAAVFIVAHFGRKMRRTSHLLQIKMADINNLLYEKISGIRIVKAFSAEQGEIGRFGDVIQGYMTSALYASRIRAVTSSLSEVLGGIGIAGVIWYGGYEVINGVTTPGTFFSFITALLMLYEPLKQLSKVNIKMQQALAAAERVFEILDTQPDVTESPQAVELLPIKDSLTYQQVSFKYDDEMVLHDISFTVEVGHVVAFVGLSGAGKTTLLSLLPRFYDPDSGAILIDGTDIRDVTFDSLRRQIGIVTQEVILFYDTVAKNIAYGMPDCSQQAIEHAARIANAHEFIERLPQGYETLIGERGTRLSGGQRQRIAIARAILKNPPIIILDEATSSLDSESERLVQEAIGNLMRDRTTLVIAHRLSTINKADNIIVLDNGRIVESGTHAELLSQDGVYARLYETQMLSDHEN</sequence>
<feature type="domain" description="ABC transmembrane type-1" evidence="11">
    <location>
        <begin position="1"/>
        <end position="188"/>
    </location>
</feature>
<evidence type="ECO:0000256" key="4">
    <source>
        <dbReference type="ARBA" id="ARBA00022692"/>
    </source>
</evidence>
<accession>A0A9D5Q5Q4</accession>
<reference evidence="12" key="1">
    <citation type="submission" date="2019-11" db="EMBL/GenBank/DDBJ databases">
        <title>Microbial mats filling the niche in hypersaline microbial mats.</title>
        <authorList>
            <person name="Wong H.L."/>
            <person name="Macleod F.I."/>
            <person name="White R.A. III"/>
            <person name="Burns B.P."/>
        </authorList>
    </citation>
    <scope>NUCLEOTIDE SEQUENCE</scope>
    <source>
        <strain evidence="12">Rbin_158</strain>
    </source>
</reference>
<evidence type="ECO:0000256" key="9">
    <source>
        <dbReference type="SAM" id="Phobius"/>
    </source>
</evidence>
<keyword evidence="5" id="KW-0547">Nucleotide-binding</keyword>
<dbReference type="Pfam" id="PF00664">
    <property type="entry name" value="ABC_membrane"/>
    <property type="match status" value="1"/>
</dbReference>
<feature type="non-terminal residue" evidence="12">
    <location>
        <position position="1"/>
    </location>
</feature>
<evidence type="ECO:0000256" key="6">
    <source>
        <dbReference type="ARBA" id="ARBA00022840"/>
    </source>
</evidence>
<protein>
    <submittedName>
        <fullName evidence="12">ATP-binding cassette domain-containing protein</fullName>
    </submittedName>
</protein>
<keyword evidence="7 9" id="KW-1133">Transmembrane helix</keyword>
<dbReference type="InterPro" id="IPR003439">
    <property type="entry name" value="ABC_transporter-like_ATP-bd"/>
</dbReference>
<dbReference type="SUPFAM" id="SSF90123">
    <property type="entry name" value="ABC transporter transmembrane region"/>
    <property type="match status" value="1"/>
</dbReference>
<dbReference type="FunFam" id="3.40.50.300:FF:000221">
    <property type="entry name" value="Multidrug ABC transporter ATP-binding protein"/>
    <property type="match status" value="1"/>
</dbReference>
<dbReference type="SMART" id="SM00382">
    <property type="entry name" value="AAA"/>
    <property type="match status" value="1"/>
</dbReference>
<feature type="transmembrane region" description="Helical" evidence="9">
    <location>
        <begin position="12"/>
        <end position="39"/>
    </location>
</feature>
<evidence type="ECO:0000256" key="3">
    <source>
        <dbReference type="ARBA" id="ARBA00022475"/>
    </source>
</evidence>
<evidence type="ECO:0000256" key="5">
    <source>
        <dbReference type="ARBA" id="ARBA00022741"/>
    </source>
</evidence>
<dbReference type="CDD" id="cd18552">
    <property type="entry name" value="ABC_6TM_MsbA_like"/>
    <property type="match status" value="1"/>
</dbReference>
<dbReference type="PROSITE" id="PS00211">
    <property type="entry name" value="ABC_TRANSPORTER_1"/>
    <property type="match status" value="1"/>
</dbReference>
<dbReference type="Gene3D" id="1.20.1560.10">
    <property type="entry name" value="ABC transporter type 1, transmembrane domain"/>
    <property type="match status" value="1"/>
</dbReference>
<dbReference type="Pfam" id="PF00005">
    <property type="entry name" value="ABC_tran"/>
    <property type="match status" value="1"/>
</dbReference>
<evidence type="ECO:0000313" key="12">
    <source>
        <dbReference type="EMBL" id="MBD3324492.1"/>
    </source>
</evidence>
<keyword evidence="8 9" id="KW-0472">Membrane</keyword>
<keyword evidence="2" id="KW-0813">Transport</keyword>
<dbReference type="PROSITE" id="PS50893">
    <property type="entry name" value="ABC_TRANSPORTER_2"/>
    <property type="match status" value="1"/>
</dbReference>
<evidence type="ECO:0000256" key="8">
    <source>
        <dbReference type="ARBA" id="ARBA00023136"/>
    </source>
</evidence>
<dbReference type="InterPro" id="IPR017871">
    <property type="entry name" value="ABC_transporter-like_CS"/>
</dbReference>
<dbReference type="InterPro" id="IPR011527">
    <property type="entry name" value="ABC1_TM_dom"/>
</dbReference>
<dbReference type="InterPro" id="IPR003593">
    <property type="entry name" value="AAA+_ATPase"/>
</dbReference>
<dbReference type="Proteomes" id="UP000649604">
    <property type="component" value="Unassembled WGS sequence"/>
</dbReference>
<feature type="transmembrane region" description="Helical" evidence="9">
    <location>
        <begin position="45"/>
        <end position="64"/>
    </location>
</feature>
<name>A0A9D5Q5Q4_9BACT</name>
<keyword evidence="6 12" id="KW-0067">ATP-binding</keyword>
<gene>
    <name evidence="12" type="ORF">GF339_07895</name>
</gene>
<evidence type="ECO:0000256" key="1">
    <source>
        <dbReference type="ARBA" id="ARBA00004651"/>
    </source>
</evidence>
<dbReference type="InterPro" id="IPR027417">
    <property type="entry name" value="P-loop_NTPase"/>
</dbReference>
<keyword evidence="4 9" id="KW-0812">Transmembrane</keyword>
<comment type="caution">
    <text evidence="12">The sequence shown here is derived from an EMBL/GenBank/DDBJ whole genome shotgun (WGS) entry which is preliminary data.</text>
</comment>
<evidence type="ECO:0000256" key="7">
    <source>
        <dbReference type="ARBA" id="ARBA00022989"/>
    </source>
</evidence>
<dbReference type="InterPro" id="IPR039421">
    <property type="entry name" value="Type_1_exporter"/>
</dbReference>
<dbReference type="CDD" id="cd03251">
    <property type="entry name" value="ABCC_MsbA"/>
    <property type="match status" value="1"/>
</dbReference>
<comment type="subcellular location">
    <subcellularLocation>
        <location evidence="1">Cell membrane</location>
        <topology evidence="1">Multi-pass membrane protein</topology>
    </subcellularLocation>
</comment>
<evidence type="ECO:0000256" key="2">
    <source>
        <dbReference type="ARBA" id="ARBA00022448"/>
    </source>
</evidence>